<protein>
    <submittedName>
        <fullName evidence="2">Uncharacterized protein</fullName>
    </submittedName>
</protein>
<dbReference type="AlphaFoldDB" id="A0A0A2MUY8"/>
<reference evidence="2 3" key="1">
    <citation type="submission" date="2013-09" db="EMBL/GenBank/DDBJ databases">
        <authorList>
            <person name="Zeng Z."/>
            <person name="Chen C."/>
        </authorList>
    </citation>
    <scope>NUCLEOTIDE SEQUENCE [LARGE SCALE GENOMIC DNA]</scope>
    <source>
        <strain evidence="2 3">WB 4.1-42</strain>
    </source>
</reference>
<dbReference type="Proteomes" id="UP000030111">
    <property type="component" value="Unassembled WGS sequence"/>
</dbReference>
<dbReference type="EMBL" id="JRLY01000012">
    <property type="protein sequence ID" value="KGO92030.1"/>
    <property type="molecule type" value="Genomic_DNA"/>
</dbReference>
<dbReference type="RefSeq" id="WP_026991361.1">
    <property type="nucleotide sequence ID" value="NZ_AUGP01000028.1"/>
</dbReference>
<keyword evidence="1" id="KW-0812">Transmembrane</keyword>
<sequence length="88" mass="9667">MRTIRRLLILFVLSVIIAVAIYFMTDDVVVSSWTTKIGEVVALIIPVFVFITIAYYAVQLIKTLVGKGSNAVKGVAKKSPPKKEGQDI</sequence>
<dbReference type="STRING" id="1121898.GCA_000422725_03391"/>
<organism evidence="2 3">
    <name type="scientific">Flavobacterium subsaxonicum WB 4.1-42 = DSM 21790</name>
    <dbReference type="NCBI Taxonomy" id="1121898"/>
    <lineage>
        <taxon>Bacteria</taxon>
        <taxon>Pseudomonadati</taxon>
        <taxon>Bacteroidota</taxon>
        <taxon>Flavobacteriia</taxon>
        <taxon>Flavobacteriales</taxon>
        <taxon>Flavobacteriaceae</taxon>
        <taxon>Flavobacterium</taxon>
    </lineage>
</organism>
<proteinExistence type="predicted"/>
<gene>
    <name evidence="2" type="ORF">Q766_14135</name>
</gene>
<comment type="caution">
    <text evidence="2">The sequence shown here is derived from an EMBL/GenBank/DDBJ whole genome shotgun (WGS) entry which is preliminary data.</text>
</comment>
<feature type="transmembrane region" description="Helical" evidence="1">
    <location>
        <begin position="7"/>
        <end position="25"/>
    </location>
</feature>
<feature type="transmembrane region" description="Helical" evidence="1">
    <location>
        <begin position="37"/>
        <end position="58"/>
    </location>
</feature>
<keyword evidence="3" id="KW-1185">Reference proteome</keyword>
<name>A0A0A2MUY8_9FLAO</name>
<evidence type="ECO:0000313" key="2">
    <source>
        <dbReference type="EMBL" id="KGO92030.1"/>
    </source>
</evidence>
<evidence type="ECO:0000256" key="1">
    <source>
        <dbReference type="SAM" id="Phobius"/>
    </source>
</evidence>
<accession>A0A0A2MUY8</accession>
<evidence type="ECO:0000313" key="3">
    <source>
        <dbReference type="Proteomes" id="UP000030111"/>
    </source>
</evidence>
<keyword evidence="1" id="KW-1133">Transmembrane helix</keyword>
<keyword evidence="1" id="KW-0472">Membrane</keyword>